<keyword evidence="2" id="KW-0547">Nucleotide-binding</keyword>
<dbReference type="InterPro" id="IPR003142">
    <property type="entry name" value="BPL_C"/>
</dbReference>
<protein>
    <recommendedName>
        <fullName evidence="5">biotin--[biotin carboxyl-carrier protein] ligase</fullName>
        <ecNumber evidence="5">6.3.4.15</ecNumber>
    </recommendedName>
</protein>
<dbReference type="InterPro" id="IPR004408">
    <property type="entry name" value="Biotin_CoA_COase_ligase"/>
</dbReference>
<evidence type="ECO:0000256" key="5">
    <source>
        <dbReference type="ARBA" id="ARBA00024227"/>
    </source>
</evidence>
<comment type="caution">
    <text evidence="7">The sequence shown here is derived from an EMBL/GenBank/DDBJ whole genome shotgun (WGS) entry which is preliminary data.</text>
</comment>
<evidence type="ECO:0000256" key="2">
    <source>
        <dbReference type="ARBA" id="ARBA00022741"/>
    </source>
</evidence>
<keyword evidence="4" id="KW-0092">Biotin</keyword>
<evidence type="ECO:0000313" key="7">
    <source>
        <dbReference type="EMBL" id="MBM6940426.1"/>
    </source>
</evidence>
<dbReference type="RefSeq" id="WP_204784797.1">
    <property type="nucleotide sequence ID" value="NZ_JACJKU010000017.1"/>
</dbReference>
<dbReference type="Proteomes" id="UP000785625">
    <property type="component" value="Unassembled WGS sequence"/>
</dbReference>
<proteinExistence type="predicted"/>
<dbReference type="GO" id="GO:0004077">
    <property type="term" value="F:biotin--[biotin carboxyl-carrier protein] ligase activity"/>
    <property type="evidence" value="ECO:0007669"/>
    <property type="project" value="UniProtKB-EC"/>
</dbReference>
<feature type="domain" description="BPL/LPL catalytic" evidence="6">
    <location>
        <begin position="5"/>
        <end position="191"/>
    </location>
</feature>
<evidence type="ECO:0000256" key="3">
    <source>
        <dbReference type="ARBA" id="ARBA00022840"/>
    </source>
</evidence>
<dbReference type="NCBIfam" id="TIGR00121">
    <property type="entry name" value="birA_ligase"/>
    <property type="match status" value="1"/>
</dbReference>
<dbReference type="Pfam" id="PF03099">
    <property type="entry name" value="BPL_LplA_LipB"/>
    <property type="match status" value="1"/>
</dbReference>
<keyword evidence="1 7" id="KW-0436">Ligase</keyword>
<dbReference type="SUPFAM" id="SSF55681">
    <property type="entry name" value="Class II aaRS and biotin synthetases"/>
    <property type="match status" value="1"/>
</dbReference>
<dbReference type="EC" id="6.3.4.15" evidence="5"/>
<keyword evidence="3" id="KW-0067">ATP-binding</keyword>
<dbReference type="Gene3D" id="3.30.930.10">
    <property type="entry name" value="Bira Bifunctional Protein, Domain 2"/>
    <property type="match status" value="1"/>
</dbReference>
<organism evidence="7 8">
    <name type="scientific">Limosilactobacillus coleohominis</name>
    <dbReference type="NCBI Taxonomy" id="181675"/>
    <lineage>
        <taxon>Bacteria</taxon>
        <taxon>Bacillati</taxon>
        <taxon>Bacillota</taxon>
        <taxon>Bacilli</taxon>
        <taxon>Lactobacillales</taxon>
        <taxon>Lactobacillaceae</taxon>
        <taxon>Limosilactobacillus</taxon>
    </lineage>
</organism>
<dbReference type="PROSITE" id="PS51733">
    <property type="entry name" value="BPL_LPL_CATALYTIC"/>
    <property type="match status" value="1"/>
</dbReference>
<dbReference type="CDD" id="cd16442">
    <property type="entry name" value="BPL"/>
    <property type="match status" value="1"/>
</dbReference>
<dbReference type="SUPFAM" id="SSF50037">
    <property type="entry name" value="C-terminal domain of transcriptional repressors"/>
    <property type="match status" value="1"/>
</dbReference>
<dbReference type="InterPro" id="IPR045864">
    <property type="entry name" value="aa-tRNA-synth_II/BPL/LPL"/>
</dbReference>
<dbReference type="Pfam" id="PF02237">
    <property type="entry name" value="BPL_C"/>
    <property type="match status" value="1"/>
</dbReference>
<dbReference type="EMBL" id="JACJKU010000017">
    <property type="protein sequence ID" value="MBM6940426.1"/>
    <property type="molecule type" value="Genomic_DNA"/>
</dbReference>
<dbReference type="Gene3D" id="2.30.30.100">
    <property type="match status" value="1"/>
</dbReference>
<reference evidence="7 8" key="1">
    <citation type="journal article" date="2021" name="Sci. Rep.">
        <title>The distribution of antibiotic resistance genes in chicken gut microbiota commensals.</title>
        <authorList>
            <person name="Juricova H."/>
            <person name="Matiasovicova J."/>
            <person name="Kubasova T."/>
            <person name="Cejkova D."/>
            <person name="Rychlik I."/>
        </authorList>
    </citation>
    <scope>NUCLEOTIDE SEQUENCE [LARGE SCALE GENOMIC DNA]</scope>
    <source>
        <strain evidence="7 8">An574</strain>
    </source>
</reference>
<name>A0ABS2GX84_9LACO</name>
<dbReference type="InterPro" id="IPR008988">
    <property type="entry name" value="Transcriptional_repressor_C"/>
</dbReference>
<evidence type="ECO:0000313" key="8">
    <source>
        <dbReference type="Proteomes" id="UP000785625"/>
    </source>
</evidence>
<keyword evidence="8" id="KW-1185">Reference proteome</keyword>
<dbReference type="InterPro" id="IPR004143">
    <property type="entry name" value="BPL_LPL_catalytic"/>
</dbReference>
<gene>
    <name evidence="7" type="ORF">H5975_02790</name>
</gene>
<evidence type="ECO:0000259" key="6">
    <source>
        <dbReference type="PROSITE" id="PS51733"/>
    </source>
</evidence>
<evidence type="ECO:0000256" key="4">
    <source>
        <dbReference type="ARBA" id="ARBA00023267"/>
    </source>
</evidence>
<accession>A0ABS2GX84</accession>
<sequence length="254" mass="27986">MKLKQQTISSELGKDFPGNVVIESVVSSTQEMAKQADQTSLQAFLAERQTSGYGKKARSFYSPSETGLYLSVLLPNIEKGEMNKAGLFTTGLADQIANLLEEYYPEKKLGVKWVNDVMLDDAKVGGILVEAQIQGNSVSWIVGVGLNLCTADFPDDIDRTVGSLDSKKIIDRNKLAADLIKTIWHLKSTYQSGDFLSDYRKRLVLTGKTVTLKLAQENITGIVKGINNDGQLLIELDNGEIETFNEGEVIKVQY</sequence>
<evidence type="ECO:0000256" key="1">
    <source>
        <dbReference type="ARBA" id="ARBA00022598"/>
    </source>
</evidence>
<dbReference type="PANTHER" id="PTHR12835:SF5">
    <property type="entry name" value="BIOTIN--PROTEIN LIGASE"/>
    <property type="match status" value="1"/>
</dbReference>
<dbReference type="PANTHER" id="PTHR12835">
    <property type="entry name" value="BIOTIN PROTEIN LIGASE"/>
    <property type="match status" value="1"/>
</dbReference>